<dbReference type="GO" id="GO:0051536">
    <property type="term" value="F:iron-sulfur cluster binding"/>
    <property type="evidence" value="ECO:0007669"/>
    <property type="project" value="UniProtKB-KW"/>
</dbReference>
<dbReference type="Gene3D" id="3.40.50.11900">
    <property type="match status" value="1"/>
</dbReference>
<evidence type="ECO:0000256" key="1">
    <source>
        <dbReference type="ARBA" id="ARBA00001966"/>
    </source>
</evidence>
<evidence type="ECO:0000256" key="6">
    <source>
        <dbReference type="SAM" id="Coils"/>
    </source>
</evidence>
<evidence type="ECO:0000256" key="3">
    <source>
        <dbReference type="ARBA" id="ARBA00022723"/>
    </source>
</evidence>
<accession>A0A1M6J9E3</accession>
<dbReference type="GO" id="GO:0016836">
    <property type="term" value="F:hydro-lyase activity"/>
    <property type="evidence" value="ECO:0007669"/>
    <property type="project" value="UniProtKB-ARBA"/>
</dbReference>
<dbReference type="Pfam" id="PF06050">
    <property type="entry name" value="HGD-D"/>
    <property type="match status" value="1"/>
</dbReference>
<evidence type="ECO:0000313" key="8">
    <source>
        <dbReference type="Proteomes" id="UP000184052"/>
    </source>
</evidence>
<keyword evidence="8" id="KW-1185">Reference proteome</keyword>
<keyword evidence="4" id="KW-0408">Iron</keyword>
<comment type="similarity">
    <text evidence="2">Belongs to the FldB/FldC dehydratase alpha/beta subunit family.</text>
</comment>
<protein>
    <submittedName>
        <fullName evidence="7">Benzoyl-CoA reductase, subunit C</fullName>
    </submittedName>
</protein>
<gene>
    <name evidence="7" type="ORF">SAMN02745751_02560</name>
</gene>
<evidence type="ECO:0000256" key="4">
    <source>
        <dbReference type="ARBA" id="ARBA00023004"/>
    </source>
</evidence>
<dbReference type="Gene3D" id="3.40.50.11890">
    <property type="match status" value="1"/>
</dbReference>
<dbReference type="EMBL" id="FQZL01000020">
    <property type="protein sequence ID" value="SHJ43356.1"/>
    <property type="molecule type" value="Genomic_DNA"/>
</dbReference>
<dbReference type="PANTHER" id="PTHR30548">
    <property type="entry name" value="2-HYDROXYGLUTARYL-COA DEHYDRATASE, D-COMPONENT-RELATED"/>
    <property type="match status" value="1"/>
</dbReference>
<name>A0A1M6J9E3_9FIRM</name>
<dbReference type="GO" id="GO:0046872">
    <property type="term" value="F:metal ion binding"/>
    <property type="evidence" value="ECO:0007669"/>
    <property type="project" value="UniProtKB-KW"/>
</dbReference>
<evidence type="ECO:0000256" key="2">
    <source>
        <dbReference type="ARBA" id="ARBA00005806"/>
    </source>
</evidence>
<dbReference type="Gene3D" id="1.20.1270.370">
    <property type="match status" value="1"/>
</dbReference>
<dbReference type="Proteomes" id="UP000184052">
    <property type="component" value="Unassembled WGS sequence"/>
</dbReference>
<keyword evidence="5" id="KW-0411">Iron-sulfur</keyword>
<dbReference type="OrthoDB" id="355459at2"/>
<comment type="cofactor">
    <cofactor evidence="1">
        <name>[4Fe-4S] cluster</name>
        <dbReference type="ChEBI" id="CHEBI:49883"/>
    </cofactor>
</comment>
<keyword evidence="3" id="KW-0479">Metal-binding</keyword>
<evidence type="ECO:0000313" key="7">
    <source>
        <dbReference type="EMBL" id="SHJ43356.1"/>
    </source>
</evidence>
<keyword evidence="6" id="KW-0175">Coiled coil</keyword>
<dbReference type="InterPro" id="IPR010327">
    <property type="entry name" value="FldB/FldC_alpha/beta"/>
</dbReference>
<sequence>MSRIDAIINELTEISKNPAKAVEDFTSKTGKGAVGVMPVYAPEELIHATGYLPVGIWGGQKSIKKARTYLPPFACSIMQSVMEMQIEGAYDDMKAILMSVPCDTLKCLSQKWKGTSPTIVFTHPQNRKIKGANKFLVEEFKIVKSKLENILGLEITDEAINKSIEVYNENRSVMREFTKVAADYPEIIDPIKRHAVIKSRFFMEKSEHTALVKELNEEISKLEKKVWKGRKVVLTGITAEPDELLEIFKEYDIAVAADDLAQESKQFRIDVPAGDDPLLRLAQWWQDFDGCSLATNVEKPRGQMLIDMVKDNGADAVIICMMKFCDPEEFDYPIYYQQLQDASINNIYIEIDQETTSFEQIRTRINSFSEMISL</sequence>
<proteinExistence type="inferred from homology"/>
<evidence type="ECO:0000256" key="5">
    <source>
        <dbReference type="ARBA" id="ARBA00023014"/>
    </source>
</evidence>
<reference evidence="7 8" key="1">
    <citation type="submission" date="2016-11" db="EMBL/GenBank/DDBJ databases">
        <authorList>
            <person name="Jaros S."/>
            <person name="Januszkiewicz K."/>
            <person name="Wedrychowicz H."/>
        </authorList>
    </citation>
    <scope>NUCLEOTIDE SEQUENCE [LARGE SCALE GENOMIC DNA]</scope>
    <source>
        <strain evidence="7 8">DSM 17477</strain>
    </source>
</reference>
<dbReference type="STRING" id="1121476.SAMN02745751_02560"/>
<dbReference type="RefSeq" id="WP_073049970.1">
    <property type="nucleotide sequence ID" value="NZ_FQZL01000020.1"/>
</dbReference>
<dbReference type="AlphaFoldDB" id="A0A1M6J9E3"/>
<organism evidence="7 8">
    <name type="scientific">Dethiosulfatibacter aminovorans DSM 17477</name>
    <dbReference type="NCBI Taxonomy" id="1121476"/>
    <lineage>
        <taxon>Bacteria</taxon>
        <taxon>Bacillati</taxon>
        <taxon>Bacillota</taxon>
        <taxon>Tissierellia</taxon>
        <taxon>Dethiosulfatibacter</taxon>
    </lineage>
</organism>
<feature type="coiled-coil region" evidence="6">
    <location>
        <begin position="205"/>
        <end position="232"/>
    </location>
</feature>
<dbReference type="PANTHER" id="PTHR30548:SF5">
    <property type="entry name" value="SUBUNIT OF OXYGEN-SENSITIVE 2-HYDROXYISOCAPROYL-COA DEHYDRATASE"/>
    <property type="match status" value="1"/>
</dbReference>